<dbReference type="EMBL" id="LCIT01000013">
    <property type="protein sequence ID" value="KKT62373.1"/>
    <property type="molecule type" value="Genomic_DNA"/>
</dbReference>
<protein>
    <recommendedName>
        <fullName evidence="1">DUF559 domain-containing protein</fullName>
    </recommendedName>
</protein>
<reference evidence="2 3" key="1">
    <citation type="journal article" date="2015" name="Nature">
        <title>rRNA introns, odd ribosomes, and small enigmatic genomes across a large radiation of phyla.</title>
        <authorList>
            <person name="Brown C.T."/>
            <person name="Hug L.A."/>
            <person name="Thomas B.C."/>
            <person name="Sharon I."/>
            <person name="Castelle C.J."/>
            <person name="Singh A."/>
            <person name="Wilkins M.J."/>
            <person name="Williams K.H."/>
            <person name="Banfield J.F."/>
        </authorList>
    </citation>
    <scope>NUCLEOTIDE SEQUENCE [LARGE SCALE GENOMIC DNA]</scope>
</reference>
<evidence type="ECO:0000259" key="1">
    <source>
        <dbReference type="Pfam" id="PF04480"/>
    </source>
</evidence>
<dbReference type="InterPro" id="IPR007569">
    <property type="entry name" value="DUF559"/>
</dbReference>
<sequence>MKYIYNNKKFRERRGDLRNKQTEAERILWWHIGDRHLDDNRFFRQYSVGPYILDFYCPKARLAIELDGKTHLPSEQRIYDSERTQYLEANDIKVIRFWNDEIENDLEAVLEKIYKLTPP</sequence>
<evidence type="ECO:0000313" key="2">
    <source>
        <dbReference type="EMBL" id="KKT62373.1"/>
    </source>
</evidence>
<comment type="caution">
    <text evidence="2">The sequence shown here is derived from an EMBL/GenBank/DDBJ whole genome shotgun (WGS) entry which is preliminary data.</text>
</comment>
<feature type="domain" description="DUF559" evidence="1">
    <location>
        <begin position="11"/>
        <end position="115"/>
    </location>
</feature>
<dbReference type="Pfam" id="PF04480">
    <property type="entry name" value="DUF559"/>
    <property type="match status" value="1"/>
</dbReference>
<dbReference type="CDD" id="cd01038">
    <property type="entry name" value="Endonuclease_DUF559"/>
    <property type="match status" value="1"/>
</dbReference>
<organism evidence="2 3">
    <name type="scientific">Candidatus Giovannonibacteria bacterium GW2011_GWA2_44_26</name>
    <dbReference type="NCBI Taxonomy" id="1618648"/>
    <lineage>
        <taxon>Bacteria</taxon>
        <taxon>Candidatus Giovannoniibacteriota</taxon>
    </lineage>
</organism>
<dbReference type="PANTHER" id="PTHR38590">
    <property type="entry name" value="BLL0828 PROTEIN"/>
    <property type="match status" value="1"/>
</dbReference>
<name>A0A0G1ITT1_9BACT</name>
<accession>A0A0G1ITT1</accession>
<evidence type="ECO:0000313" key="3">
    <source>
        <dbReference type="Proteomes" id="UP000033945"/>
    </source>
</evidence>
<dbReference type="Proteomes" id="UP000033945">
    <property type="component" value="Unassembled WGS sequence"/>
</dbReference>
<proteinExistence type="predicted"/>
<dbReference type="InterPro" id="IPR011335">
    <property type="entry name" value="Restrct_endonuc-II-like"/>
</dbReference>
<dbReference type="PATRIC" id="fig|1618648.3.peg.744"/>
<dbReference type="Gene3D" id="3.40.960.10">
    <property type="entry name" value="VSR Endonuclease"/>
    <property type="match status" value="1"/>
</dbReference>
<dbReference type="PANTHER" id="PTHR38590:SF1">
    <property type="entry name" value="BLL0828 PROTEIN"/>
    <property type="match status" value="1"/>
</dbReference>
<dbReference type="AlphaFoldDB" id="A0A0G1ITT1"/>
<dbReference type="SUPFAM" id="SSF52980">
    <property type="entry name" value="Restriction endonuclease-like"/>
    <property type="match status" value="1"/>
</dbReference>
<gene>
    <name evidence="2" type="ORF">UW55_C0013G0014</name>
</gene>
<dbReference type="InterPro" id="IPR047216">
    <property type="entry name" value="Endonuclease_DUF559_bact"/>
</dbReference>